<dbReference type="GeneID" id="107073258"/>
<accession>A0ABM1JA18</accession>
<protein>
    <submittedName>
        <fullName evidence="3">Uncharacterized protein LOC107073258</fullName>
    </submittedName>
</protein>
<proteinExistence type="predicted"/>
<evidence type="ECO:0000313" key="2">
    <source>
        <dbReference type="Proteomes" id="UP000694924"/>
    </source>
</evidence>
<gene>
    <name evidence="3" type="primary">LOC107073258</name>
</gene>
<evidence type="ECO:0000313" key="3">
    <source>
        <dbReference type="RefSeq" id="XP_015189306.1"/>
    </source>
</evidence>
<keyword evidence="2" id="KW-1185">Reference proteome</keyword>
<organism evidence="2 3">
    <name type="scientific">Polistes dominula</name>
    <name type="common">European paper wasp</name>
    <name type="synonym">Vespa dominula</name>
    <dbReference type="NCBI Taxonomy" id="743375"/>
    <lineage>
        <taxon>Eukaryota</taxon>
        <taxon>Metazoa</taxon>
        <taxon>Ecdysozoa</taxon>
        <taxon>Arthropoda</taxon>
        <taxon>Hexapoda</taxon>
        <taxon>Insecta</taxon>
        <taxon>Pterygota</taxon>
        <taxon>Neoptera</taxon>
        <taxon>Endopterygota</taxon>
        <taxon>Hymenoptera</taxon>
        <taxon>Apocrita</taxon>
        <taxon>Aculeata</taxon>
        <taxon>Vespoidea</taxon>
        <taxon>Vespidae</taxon>
        <taxon>Polistinae</taxon>
        <taxon>Polistini</taxon>
        <taxon>Polistes</taxon>
    </lineage>
</organism>
<evidence type="ECO:0000256" key="1">
    <source>
        <dbReference type="SAM" id="MobiDB-lite"/>
    </source>
</evidence>
<reference evidence="3" key="1">
    <citation type="submission" date="2025-08" db="UniProtKB">
        <authorList>
            <consortium name="RefSeq"/>
        </authorList>
    </citation>
    <scope>IDENTIFICATION</scope>
    <source>
        <tissue evidence="3">Whole body</tissue>
    </source>
</reference>
<dbReference type="Proteomes" id="UP000694924">
    <property type="component" value="Unplaced"/>
</dbReference>
<dbReference type="RefSeq" id="XP_015189306.1">
    <property type="nucleotide sequence ID" value="XM_015333820.1"/>
</dbReference>
<feature type="compositionally biased region" description="Low complexity" evidence="1">
    <location>
        <begin position="217"/>
        <end position="226"/>
    </location>
</feature>
<name>A0ABM1JA18_POLDO</name>
<feature type="region of interest" description="Disordered" evidence="1">
    <location>
        <begin position="184"/>
        <end position="226"/>
    </location>
</feature>
<sequence>MVAGIIPLDHLAPRLAEAYAALRDLKGLVLPGTRARLGVLARRGAIAAWREEELGLLDSPVATGVRVREALAGRLVEWVERPHSIESTFRTTQLMTGHGCFSAYVHRIGKRESTQCFHCEAPCDDVEHTLLDCPAWVDARDNLAAAIGAGRPTLPEIIRASLDTPGGWSAFQSFAERVIKTKLEEERRRERRRVPGRAREGPQRSMTPMRPPRARLRPTPAASGPS</sequence>